<dbReference type="Pfam" id="PF00010">
    <property type="entry name" value="HLH"/>
    <property type="match status" value="1"/>
</dbReference>
<reference evidence="5 6" key="1">
    <citation type="submission" date="2020-08" db="EMBL/GenBank/DDBJ databases">
        <title>Plant Genome Project.</title>
        <authorList>
            <person name="Zhang R.-G."/>
        </authorList>
    </citation>
    <scope>NUCLEOTIDE SEQUENCE [LARGE SCALE GENOMIC DNA]</scope>
    <source>
        <tissue evidence="5">Rhizome</tissue>
    </source>
</reference>
<sequence>MSADSIDDYWIDAGGSDGELRCAIESFCGMPPHAAAEVGCEEACAADGRAVESSRKRVRDGSCTGPKSKACREKIRRDKLNDRFSELSSILDPGRPPKSDKASILSDAVRVLTQLKAEAEELKKSNEKLQAMIKDLKAEKHELRDEKMKLKADKEKLEQQIKAMSMPPASYIPHPLAFHPDAAAAPAAFAPPCVQAPPNKPAHFAAYPGMAMWQWLPPAVMDTTQDTKLWPPHA</sequence>
<gene>
    <name evidence="5" type="ORF">ZIOFF_012450</name>
</gene>
<dbReference type="Proteomes" id="UP000734854">
    <property type="component" value="Unassembled WGS sequence"/>
</dbReference>
<organism evidence="5 6">
    <name type="scientific">Zingiber officinale</name>
    <name type="common">Ginger</name>
    <name type="synonym">Amomum zingiber</name>
    <dbReference type="NCBI Taxonomy" id="94328"/>
    <lineage>
        <taxon>Eukaryota</taxon>
        <taxon>Viridiplantae</taxon>
        <taxon>Streptophyta</taxon>
        <taxon>Embryophyta</taxon>
        <taxon>Tracheophyta</taxon>
        <taxon>Spermatophyta</taxon>
        <taxon>Magnoliopsida</taxon>
        <taxon>Liliopsida</taxon>
        <taxon>Zingiberales</taxon>
        <taxon>Zingiberaceae</taxon>
        <taxon>Zingiber</taxon>
    </lineage>
</organism>
<keyword evidence="6" id="KW-1185">Reference proteome</keyword>
<evidence type="ECO:0000256" key="1">
    <source>
        <dbReference type="ARBA" id="ARBA00023015"/>
    </source>
</evidence>
<dbReference type="SMART" id="SM00353">
    <property type="entry name" value="HLH"/>
    <property type="match status" value="1"/>
</dbReference>
<dbReference type="InterPro" id="IPR044818">
    <property type="entry name" value="ILR3-like"/>
</dbReference>
<dbReference type="PROSITE" id="PS50888">
    <property type="entry name" value="BHLH"/>
    <property type="match status" value="1"/>
</dbReference>
<evidence type="ECO:0000259" key="4">
    <source>
        <dbReference type="PROSITE" id="PS50888"/>
    </source>
</evidence>
<comment type="caution">
    <text evidence="5">The sequence shown here is derived from an EMBL/GenBank/DDBJ whole genome shotgun (WGS) entry which is preliminary data.</text>
</comment>
<keyword evidence="2" id="KW-0804">Transcription</keyword>
<feature type="domain" description="BHLH" evidence="4">
    <location>
        <begin position="64"/>
        <end position="115"/>
    </location>
</feature>
<dbReference type="GO" id="GO:0006879">
    <property type="term" value="P:intracellular iron ion homeostasis"/>
    <property type="evidence" value="ECO:0007669"/>
    <property type="project" value="InterPro"/>
</dbReference>
<evidence type="ECO:0000256" key="2">
    <source>
        <dbReference type="ARBA" id="ARBA00023163"/>
    </source>
</evidence>
<dbReference type="InterPro" id="IPR011598">
    <property type="entry name" value="bHLH_dom"/>
</dbReference>
<evidence type="ECO:0000313" key="6">
    <source>
        <dbReference type="Proteomes" id="UP000734854"/>
    </source>
</evidence>
<keyword evidence="1" id="KW-0805">Transcription regulation</keyword>
<dbReference type="EMBL" id="JACMSC010000003">
    <property type="protein sequence ID" value="KAG6530227.1"/>
    <property type="molecule type" value="Genomic_DNA"/>
</dbReference>
<keyword evidence="3" id="KW-0175">Coiled coil</keyword>
<evidence type="ECO:0000256" key="3">
    <source>
        <dbReference type="SAM" id="Coils"/>
    </source>
</evidence>
<proteinExistence type="predicted"/>
<dbReference type="AlphaFoldDB" id="A0A8J5I808"/>
<feature type="coiled-coil region" evidence="3">
    <location>
        <begin position="105"/>
        <end position="160"/>
    </location>
</feature>
<accession>A0A8J5I808</accession>
<dbReference type="GO" id="GO:0003700">
    <property type="term" value="F:DNA-binding transcription factor activity"/>
    <property type="evidence" value="ECO:0007669"/>
    <property type="project" value="InterPro"/>
</dbReference>
<dbReference type="PANTHER" id="PTHR46133">
    <property type="entry name" value="BHLH TRANSCRIPTION FACTOR"/>
    <property type="match status" value="1"/>
</dbReference>
<dbReference type="OrthoDB" id="515493at2759"/>
<dbReference type="PANTHER" id="PTHR46133:SF15">
    <property type="entry name" value="BHLH TRANSCRIPTION FACTOR"/>
    <property type="match status" value="1"/>
</dbReference>
<dbReference type="GO" id="GO:0046983">
    <property type="term" value="F:protein dimerization activity"/>
    <property type="evidence" value="ECO:0007669"/>
    <property type="project" value="InterPro"/>
</dbReference>
<name>A0A8J5I808_ZINOF</name>
<evidence type="ECO:0000313" key="5">
    <source>
        <dbReference type="EMBL" id="KAG6530227.1"/>
    </source>
</evidence>
<dbReference type="CDD" id="cd11446">
    <property type="entry name" value="bHLH_AtILR3_like"/>
    <property type="match status" value="1"/>
</dbReference>
<protein>
    <recommendedName>
        <fullName evidence="4">BHLH domain-containing protein</fullName>
    </recommendedName>
</protein>